<feature type="region of interest" description="Disordered" evidence="1">
    <location>
        <begin position="77"/>
        <end position="117"/>
    </location>
</feature>
<keyword evidence="3" id="KW-1185">Reference proteome</keyword>
<dbReference type="AlphaFoldDB" id="A0A8T0V691"/>
<evidence type="ECO:0000256" key="1">
    <source>
        <dbReference type="SAM" id="MobiDB-lite"/>
    </source>
</evidence>
<gene>
    <name evidence="2" type="ORF">PVAP13_2NG023714</name>
</gene>
<dbReference type="Proteomes" id="UP000823388">
    <property type="component" value="Chromosome 2N"/>
</dbReference>
<protein>
    <submittedName>
        <fullName evidence="2">Uncharacterized protein</fullName>
    </submittedName>
</protein>
<name>A0A8T0V691_PANVG</name>
<comment type="caution">
    <text evidence="2">The sequence shown here is derived from an EMBL/GenBank/DDBJ whole genome shotgun (WGS) entry which is preliminary data.</text>
</comment>
<evidence type="ECO:0000313" key="3">
    <source>
        <dbReference type="Proteomes" id="UP000823388"/>
    </source>
</evidence>
<reference evidence="2" key="1">
    <citation type="submission" date="2020-05" db="EMBL/GenBank/DDBJ databases">
        <title>WGS assembly of Panicum virgatum.</title>
        <authorList>
            <person name="Lovell J.T."/>
            <person name="Jenkins J."/>
            <person name="Shu S."/>
            <person name="Juenger T.E."/>
            <person name="Schmutz J."/>
        </authorList>
    </citation>
    <scope>NUCLEOTIDE SEQUENCE</scope>
    <source>
        <strain evidence="2">AP13</strain>
    </source>
</reference>
<sequence>MTAQPTTRPSPAPPPPSPASSPNPNQPPAGRRPKPYLLEPSPPLAPTRWSSLALCRRRRSLPLALYCRPALDLSSLDSTAAARLRPPAPVTTPSLASDRPNSGDRAAAPPPRRRSLTSSHLSLLSLPLLERCWG</sequence>
<organism evidence="2 3">
    <name type="scientific">Panicum virgatum</name>
    <name type="common">Blackwell switchgrass</name>
    <dbReference type="NCBI Taxonomy" id="38727"/>
    <lineage>
        <taxon>Eukaryota</taxon>
        <taxon>Viridiplantae</taxon>
        <taxon>Streptophyta</taxon>
        <taxon>Embryophyta</taxon>
        <taxon>Tracheophyta</taxon>
        <taxon>Spermatophyta</taxon>
        <taxon>Magnoliopsida</taxon>
        <taxon>Liliopsida</taxon>
        <taxon>Poales</taxon>
        <taxon>Poaceae</taxon>
        <taxon>PACMAD clade</taxon>
        <taxon>Panicoideae</taxon>
        <taxon>Panicodae</taxon>
        <taxon>Paniceae</taxon>
        <taxon>Panicinae</taxon>
        <taxon>Panicum</taxon>
        <taxon>Panicum sect. Hiantes</taxon>
    </lineage>
</organism>
<proteinExistence type="predicted"/>
<accession>A0A8T0V691</accession>
<feature type="compositionally biased region" description="Pro residues" evidence="1">
    <location>
        <begin position="8"/>
        <end position="27"/>
    </location>
</feature>
<dbReference type="EMBL" id="CM029040">
    <property type="protein sequence ID" value="KAG2631912.1"/>
    <property type="molecule type" value="Genomic_DNA"/>
</dbReference>
<evidence type="ECO:0000313" key="2">
    <source>
        <dbReference type="EMBL" id="KAG2631912.1"/>
    </source>
</evidence>
<feature type="region of interest" description="Disordered" evidence="1">
    <location>
        <begin position="1"/>
        <end position="47"/>
    </location>
</feature>